<dbReference type="PROSITE" id="PS51123">
    <property type="entry name" value="OMPA_2"/>
    <property type="match status" value="1"/>
</dbReference>
<feature type="transmembrane region" description="Helical" evidence="3">
    <location>
        <begin position="20"/>
        <end position="44"/>
    </location>
</feature>
<feature type="domain" description="OmpA-like" evidence="4">
    <location>
        <begin position="314"/>
        <end position="439"/>
    </location>
</feature>
<protein>
    <submittedName>
        <fullName evidence="5">Peptidoglycan-binding protein</fullName>
    </submittedName>
</protein>
<proteinExistence type="predicted"/>
<dbReference type="EMBL" id="QOKV01000001">
    <property type="protein sequence ID" value="KAA0688687.1"/>
    <property type="molecule type" value="Genomic_DNA"/>
</dbReference>
<evidence type="ECO:0000256" key="3">
    <source>
        <dbReference type="SAM" id="Phobius"/>
    </source>
</evidence>
<comment type="caution">
    <text evidence="5">The sequence shown here is derived from an EMBL/GenBank/DDBJ whole genome shotgun (WGS) entry which is preliminary data.</text>
</comment>
<evidence type="ECO:0000313" key="6">
    <source>
        <dbReference type="Proteomes" id="UP000476837"/>
    </source>
</evidence>
<evidence type="ECO:0000259" key="4">
    <source>
        <dbReference type="PROSITE" id="PS51123"/>
    </source>
</evidence>
<feature type="coiled-coil region" evidence="2">
    <location>
        <begin position="69"/>
        <end position="166"/>
    </location>
</feature>
<feature type="coiled-coil region" evidence="2">
    <location>
        <begin position="230"/>
        <end position="285"/>
    </location>
</feature>
<name>A0A6L3B6M4_AZOBR</name>
<sequence length="439" mass="48536">MPSISRRNGHREASAWPGWVDALSSLVMVVIFLLMIFVVAQFYMATALTGRDEQLGSLNRKVAELNDLLALERDANADLRINVAQLSAELQGSVVARDTMTGRIATLQGDLDHAARAAEELQRTIRADKETIELKLAEAASLQADLKALREARTKLEGELAAAAAQQRLTEEQRQALLAELGGERDRSKALETRLASADEKTMLAQKDIETRDIRITELMASLSAEQSATGKANEQVDLLNRQMAALREQLARIGAVLDISEKKAEEQQVQIAELGSRLNQALAAKVQDLARYRSEFFGRVRETLGNRPDVRIVGDRFVFQSELLFPSGSAMLEEAGKQRLAELARTLIEIGRTIPPDINWVLRVDGHTDARPVRIQFASNWELSAARAISVVKYLIDQGIPADRLAAAGFGEYQPLDPGTSDEALARNRRIEVKLDQR</sequence>
<dbReference type="AlphaFoldDB" id="A0A6L3B6M4"/>
<evidence type="ECO:0000256" key="2">
    <source>
        <dbReference type="SAM" id="Coils"/>
    </source>
</evidence>
<dbReference type="PANTHER" id="PTHR30329">
    <property type="entry name" value="STATOR ELEMENT OF FLAGELLAR MOTOR COMPLEX"/>
    <property type="match status" value="1"/>
</dbReference>
<dbReference type="RefSeq" id="WP_149163344.1">
    <property type="nucleotide sequence ID" value="NZ_QOKV01000001.1"/>
</dbReference>
<keyword evidence="3" id="KW-0812">Transmembrane</keyword>
<keyword evidence="1 3" id="KW-0472">Membrane</keyword>
<dbReference type="InterPro" id="IPR036737">
    <property type="entry name" value="OmpA-like_sf"/>
</dbReference>
<organism evidence="5 6">
    <name type="scientific">Azospirillum brasilense</name>
    <dbReference type="NCBI Taxonomy" id="192"/>
    <lineage>
        <taxon>Bacteria</taxon>
        <taxon>Pseudomonadati</taxon>
        <taxon>Pseudomonadota</taxon>
        <taxon>Alphaproteobacteria</taxon>
        <taxon>Rhodospirillales</taxon>
        <taxon>Azospirillaceae</taxon>
        <taxon>Azospirillum</taxon>
    </lineage>
</organism>
<evidence type="ECO:0000256" key="1">
    <source>
        <dbReference type="PROSITE-ProRule" id="PRU00473"/>
    </source>
</evidence>
<keyword evidence="3" id="KW-1133">Transmembrane helix</keyword>
<accession>A0A6L3B6M4</accession>
<dbReference type="NCBIfam" id="NF006543">
    <property type="entry name" value="PRK09039.1-2"/>
    <property type="match status" value="1"/>
</dbReference>
<dbReference type="CDD" id="cd07185">
    <property type="entry name" value="OmpA_C-like"/>
    <property type="match status" value="1"/>
</dbReference>
<dbReference type="InterPro" id="IPR050330">
    <property type="entry name" value="Bact_OuterMem_StrucFunc"/>
</dbReference>
<dbReference type="SUPFAM" id="SSF103088">
    <property type="entry name" value="OmpA-like"/>
    <property type="match status" value="1"/>
</dbReference>
<dbReference type="Gene3D" id="3.30.1330.60">
    <property type="entry name" value="OmpA-like domain"/>
    <property type="match status" value="1"/>
</dbReference>
<evidence type="ECO:0000313" key="5">
    <source>
        <dbReference type="EMBL" id="KAA0688687.1"/>
    </source>
</evidence>
<dbReference type="Pfam" id="PF00691">
    <property type="entry name" value="OmpA"/>
    <property type="match status" value="1"/>
</dbReference>
<keyword evidence="2" id="KW-0175">Coiled coil</keyword>
<gene>
    <name evidence="5" type="ORF">DS837_02935</name>
</gene>
<dbReference type="GO" id="GO:0016020">
    <property type="term" value="C:membrane"/>
    <property type="evidence" value="ECO:0007669"/>
    <property type="project" value="UniProtKB-UniRule"/>
</dbReference>
<reference evidence="5 6" key="1">
    <citation type="submission" date="2018-07" db="EMBL/GenBank/DDBJ databases">
        <title>Genome sequence of Roseomonas fauriae ATCC 49958.</title>
        <authorList>
            <person name="Sant'Anna F.H."/>
            <person name="Baldani J.I."/>
            <person name="Zilli J.E."/>
            <person name="Reis V.M."/>
            <person name="Hartmann A."/>
            <person name="Cruz L."/>
            <person name="de Souza E.M."/>
            <person name="de Oliveira Pedrosa F."/>
            <person name="Passaglia L.M.P."/>
        </authorList>
    </citation>
    <scope>NUCLEOTIDE SEQUENCE [LARGE SCALE GENOMIC DNA]</scope>
    <source>
        <strain evidence="5 6">ATCC 49958</strain>
    </source>
</reference>
<dbReference type="InterPro" id="IPR006665">
    <property type="entry name" value="OmpA-like"/>
</dbReference>
<dbReference type="Proteomes" id="UP000476837">
    <property type="component" value="Unassembled WGS sequence"/>
</dbReference>
<dbReference type="PANTHER" id="PTHR30329:SF21">
    <property type="entry name" value="LIPOPROTEIN YIAD-RELATED"/>
    <property type="match status" value="1"/>
</dbReference>